<evidence type="ECO:0000313" key="10">
    <source>
        <dbReference type="Proteomes" id="UP001527866"/>
    </source>
</evidence>
<keyword evidence="7" id="KW-0472">Membrane</keyword>
<dbReference type="PANTHER" id="PTHR43133">
    <property type="entry name" value="RNA POLYMERASE ECF-TYPE SIGMA FACTO"/>
    <property type="match status" value="1"/>
</dbReference>
<dbReference type="Proteomes" id="UP001527866">
    <property type="component" value="Unassembled WGS sequence"/>
</dbReference>
<feature type="domain" description="RNA polymerase sigma-70 region 2" evidence="8">
    <location>
        <begin position="36"/>
        <end position="104"/>
    </location>
</feature>
<feature type="region of interest" description="Disordered" evidence="6">
    <location>
        <begin position="308"/>
        <end position="396"/>
    </location>
</feature>
<reference evidence="9 10" key="1">
    <citation type="submission" date="2023-01" db="EMBL/GenBank/DDBJ databases">
        <title>Draft genome sequence of Nocardiopsis sp. RSe5-2 isolated from halophytes.</title>
        <authorList>
            <person name="Duangmal K."/>
            <person name="Chantavorakit T."/>
        </authorList>
    </citation>
    <scope>NUCLEOTIDE SEQUENCE [LARGE SCALE GENOMIC DNA]</scope>
    <source>
        <strain evidence="9 10">RSe5-2</strain>
    </source>
</reference>
<feature type="region of interest" description="Disordered" evidence="6">
    <location>
        <begin position="1"/>
        <end position="23"/>
    </location>
</feature>
<sequence>MTDTDPGPARDAGSDGELAAGLRDGGTAGAQALDELYRRHWRPVLAYALTCCRDPHTAEDLASEAFTRTLEAVRAGRGPGEAWRPYLLAVVRRTAADWAGTERRTELSDDFERWLGAAPEESGEERVLRLEDGGLVRRAFHSLPERWQAVLWHTEVEGEAAERVAPLLGIGRSGVGSLASRAREGLREAYLSAHIAGAEGECRRFAPMIGAQARRADRRPRRDLGRHLAECERCRAAFAELSGLSKRMRTVLPAALLMWAGPFTGVAGLQTGLVAGATGGSAPLAAGAAAVGAAAVIGGAAVLGGVPAPEQGRSQDTATAAVPRAPQDPVQDPPQPAEEPVPGPTAVPEPAQQDEDDTAEEPEDESKDDGKDGSGGGRDDDASVRERGDDIGPRMQSARLMNAGTGACVVPEGRRVVIGDCSGEEDEVWETFAPEPGDDRTWLRNAGTGGCLGYEPEAHEGDAVSHEPCRADREGQMFRFLMHPDGSYYLVTDAAGPQGDDFQLGLAEWSDFAPPPEAGEPLVTIYNYYDASRLRFLAAAE</sequence>
<dbReference type="Pfam" id="PF04542">
    <property type="entry name" value="Sigma70_r2"/>
    <property type="match status" value="1"/>
</dbReference>
<dbReference type="Gene3D" id="2.80.10.50">
    <property type="match status" value="1"/>
</dbReference>
<keyword evidence="10" id="KW-1185">Reference proteome</keyword>
<evidence type="ECO:0000259" key="8">
    <source>
        <dbReference type="Pfam" id="PF04542"/>
    </source>
</evidence>
<dbReference type="EMBL" id="JAQFWQ010000005">
    <property type="protein sequence ID" value="MDA2809598.1"/>
    <property type="molecule type" value="Genomic_DNA"/>
</dbReference>
<name>A0ABT4TY29_9ACTN</name>
<keyword evidence="5" id="KW-0804">Transcription</keyword>
<comment type="caution">
    <text evidence="9">The sequence shown here is derived from an EMBL/GenBank/DDBJ whole genome shotgun (WGS) entry which is preliminary data.</text>
</comment>
<comment type="similarity">
    <text evidence="1">Belongs to the sigma-70 factor family. ECF subfamily.</text>
</comment>
<dbReference type="SUPFAM" id="SSF88946">
    <property type="entry name" value="Sigma2 domain of RNA polymerase sigma factors"/>
    <property type="match status" value="1"/>
</dbReference>
<dbReference type="InterPro" id="IPR035992">
    <property type="entry name" value="Ricin_B-like_lectins"/>
</dbReference>
<proteinExistence type="inferred from homology"/>
<dbReference type="CDD" id="cd00161">
    <property type="entry name" value="beta-trefoil_Ricin-like"/>
    <property type="match status" value="1"/>
</dbReference>
<dbReference type="InterPro" id="IPR036388">
    <property type="entry name" value="WH-like_DNA-bd_sf"/>
</dbReference>
<dbReference type="SUPFAM" id="SSF88659">
    <property type="entry name" value="Sigma3 and sigma4 domains of RNA polymerase sigma factors"/>
    <property type="match status" value="1"/>
</dbReference>
<evidence type="ECO:0000256" key="3">
    <source>
        <dbReference type="ARBA" id="ARBA00023082"/>
    </source>
</evidence>
<keyword evidence="2" id="KW-0805">Transcription regulation</keyword>
<evidence type="ECO:0000313" key="9">
    <source>
        <dbReference type="EMBL" id="MDA2809598.1"/>
    </source>
</evidence>
<dbReference type="InterPro" id="IPR007627">
    <property type="entry name" value="RNA_pol_sigma70_r2"/>
</dbReference>
<dbReference type="SUPFAM" id="SSF50370">
    <property type="entry name" value="Ricin B-like lectins"/>
    <property type="match status" value="1"/>
</dbReference>
<evidence type="ECO:0000256" key="7">
    <source>
        <dbReference type="SAM" id="Phobius"/>
    </source>
</evidence>
<evidence type="ECO:0000256" key="2">
    <source>
        <dbReference type="ARBA" id="ARBA00023015"/>
    </source>
</evidence>
<dbReference type="PANTHER" id="PTHR43133:SF8">
    <property type="entry name" value="RNA POLYMERASE SIGMA FACTOR HI_1459-RELATED"/>
    <property type="match status" value="1"/>
</dbReference>
<feature type="compositionally biased region" description="Pro residues" evidence="6">
    <location>
        <begin position="331"/>
        <end position="347"/>
    </location>
</feature>
<dbReference type="InterPro" id="IPR013324">
    <property type="entry name" value="RNA_pol_sigma_r3/r4-like"/>
</dbReference>
<dbReference type="Gene3D" id="1.10.1740.10">
    <property type="match status" value="1"/>
</dbReference>
<dbReference type="InterPro" id="IPR014284">
    <property type="entry name" value="RNA_pol_sigma-70_dom"/>
</dbReference>
<dbReference type="InterPro" id="IPR039425">
    <property type="entry name" value="RNA_pol_sigma-70-like"/>
</dbReference>
<keyword evidence="7" id="KW-0812">Transmembrane</keyword>
<feature type="compositionally biased region" description="Acidic residues" evidence="6">
    <location>
        <begin position="352"/>
        <end position="367"/>
    </location>
</feature>
<dbReference type="InterPro" id="IPR013325">
    <property type="entry name" value="RNA_pol_sigma_r2"/>
</dbReference>
<dbReference type="Gene3D" id="1.10.10.10">
    <property type="entry name" value="Winged helix-like DNA-binding domain superfamily/Winged helix DNA-binding domain"/>
    <property type="match status" value="1"/>
</dbReference>
<evidence type="ECO:0000256" key="6">
    <source>
        <dbReference type="SAM" id="MobiDB-lite"/>
    </source>
</evidence>
<feature type="transmembrane region" description="Helical" evidence="7">
    <location>
        <begin position="256"/>
        <end position="278"/>
    </location>
</feature>
<dbReference type="RefSeq" id="WP_270683501.1">
    <property type="nucleotide sequence ID" value="NZ_JAQFWQ010000005.1"/>
</dbReference>
<dbReference type="NCBIfam" id="TIGR02937">
    <property type="entry name" value="sigma70-ECF"/>
    <property type="match status" value="1"/>
</dbReference>
<dbReference type="InterPro" id="IPR041916">
    <property type="entry name" value="Anti_sigma_zinc_sf"/>
</dbReference>
<evidence type="ECO:0000256" key="4">
    <source>
        <dbReference type="ARBA" id="ARBA00023125"/>
    </source>
</evidence>
<evidence type="ECO:0000256" key="5">
    <source>
        <dbReference type="ARBA" id="ARBA00023163"/>
    </source>
</evidence>
<accession>A0ABT4TY29</accession>
<feature type="compositionally biased region" description="Basic and acidic residues" evidence="6">
    <location>
        <begin position="368"/>
        <end position="392"/>
    </location>
</feature>
<feature type="transmembrane region" description="Helical" evidence="7">
    <location>
        <begin position="284"/>
        <end position="306"/>
    </location>
</feature>
<protein>
    <submittedName>
        <fullName evidence="9">Sigma-70 family RNA polymerase sigma factor</fullName>
    </submittedName>
</protein>
<keyword evidence="7" id="KW-1133">Transmembrane helix</keyword>
<keyword evidence="4" id="KW-0238">DNA-binding</keyword>
<keyword evidence="3" id="KW-0731">Sigma factor</keyword>
<gene>
    <name evidence="9" type="ORF">O4J56_03000</name>
</gene>
<organism evidence="9 10">
    <name type="scientific">Nocardiopsis endophytica</name>
    <dbReference type="NCBI Taxonomy" id="3018445"/>
    <lineage>
        <taxon>Bacteria</taxon>
        <taxon>Bacillati</taxon>
        <taxon>Actinomycetota</taxon>
        <taxon>Actinomycetes</taxon>
        <taxon>Streptosporangiales</taxon>
        <taxon>Nocardiopsidaceae</taxon>
        <taxon>Nocardiopsis</taxon>
    </lineage>
</organism>
<dbReference type="Gene3D" id="1.10.10.1320">
    <property type="entry name" value="Anti-sigma factor, zinc-finger domain"/>
    <property type="match status" value="1"/>
</dbReference>
<evidence type="ECO:0000256" key="1">
    <source>
        <dbReference type="ARBA" id="ARBA00010641"/>
    </source>
</evidence>